<feature type="domain" description="Ketosynthase family 3 (KS3)" evidence="11">
    <location>
        <begin position="32"/>
        <end position="443"/>
    </location>
</feature>
<evidence type="ECO:0000259" key="11">
    <source>
        <dbReference type="PROSITE" id="PS52004"/>
    </source>
</evidence>
<sequence>MAPGLLYTESPPSSSGDSDFDGSKGIDDQNLTEPIAVVGLSLKFPQDATSPEAFWQMLLEKRCASTETPPDRFNVNAVHGTDANRTDTITPRGGHFIKEDLSLFDAPFFSITSAEATSMDVQQRQLLECVYRALENAGMPLDKVNGSKTSVHTGSFSDDYRLMTMRDHQSLPKYAATVPPTAIQLAQGAVEHNNTVVLDVQDQTKSNPALLAWSSTDQGGLDRLSKAYKSHFQTLSSSTGQSPTYLSDLAYTLSQRRSIFPWKSCAIANSTTDLRNGSFHLSKAVRSTRELGIAYIFTGQGAQFAGMGRELLAYPVFKNTLQRAQLYLYELGCPWSLMEELLMDKASSRVSRADMSQPLCTALQIALITLLQSWDITPRAVVGHSSGEIAAAYCLGGLSLRSACKVAYLRGKLAAKLATASQKKCAMMAAGLSKSRALEYIKMLPRPSGPPGIVVACVNSPSSVTISGDAEQIDALHQLLVRDSVFARKLQVDVGYHSPQMEYIAGEYQREMSQLELGTALPGCSLMISSVTKQPIKHLQQLSDGNYWVSNLISPVRFSDALDALVSLGAKTGRKKLGAARDANSNRETVTVYDLLELGPHGALGGPVKDILKSNVRGKEVRYASCLTRNVSSLETLMGAAGRLWCQGYPVQISKVSNFQAGKPSPRMALTDLPEYPFDHSQSYWHESRSSKEGRLRKHARHDLLGTRTNDGNPLEACWRNFIRTSEVPWVADHVVNGSTIYPAAGMLAMALEGVRQLEQDNTLMNSTPVKGFRVTEATFRRVLSIDVSTADAATESHLYVCPVQDAGVKKASRFDFRICTLERGQWGENCRGQIEVEYEDEEQPDEIDGGLEQRSADEAMARLLESRTKTCTQQVGTPAVYDHFGKMGLQFGPTFQSLQRVQFNESGEVLADVKAFRWEADDGKANAWQPHLIHPTTLDSFIQVVLVGLTKGASKAIPTTVPTRVTNLWLSSSGLAHPETSSLQVTSHELSRGNRQTESSFAAYGSDGHLRASVAVIETTNVDRQEAEEATDQNGRLRRLCYKMDWKPDFDLLSPTQGAMYFGVGKTVNASTSVFYEDLACFIYSTITRILLQLNYSHVVDSKKEYVAWMEQQVQRFNEKPQLPPWSCKISDATYQEALAHRLGEGSEGRFYVKVAQNLLPILYGEMDPQQLLLSGDLAREYHLEVNSRLSGVLAGVVDLLAHKNPNLRILEVGAGAGGVTAHIAGSLFPSAGSTVPRCARYDFTDAVPSLLEKAQKDFPSYSSRMRYTLLDIEKDPQEQGFEPGTYDLVIATNNTARAQKNLAVPLQNVHALLRTGGKLLLLVHTGNIGRSDFAYGLLPGSPCLSALTPEKWNQTLVGSGFSGNDFVLDDYADVTNQELSIIVSTKVDGALDSLKSLSPPHRRISLVTTRGSVTQAKVASQIQSTLSTEYGVVCETSFLDALKSSAGKALVFLVELDSPVLHNLDEKTFETLRASLLSAEHLVWVTGGGDDWDTPEYHVADGLLRGLRTENAMLKAVTLAANPSQPNVAEVVQEMVHSVFVCGDANDLEAEYRDQNGILFINRAVEDSHLNEHVHTTIQPQQTQVQPFGTPGLPPLGMQFKTPGLLDSLQFVEDTAAKEALQPDDVEIQVKAVGVNFRDLLTALGRINQLEIGCECAGVISRVGSAVDPAHLRVGDRVCAIAFDCYRTLARTNALTVVKIPDQLSFTEAAALPITYATAHYALLVVGRIRKGDRVLIHAAAGGTGQAAIQLAQLAGAEVFATVSSQAKKRLLVDRYGVAGDHIFYSRNTSFAQGVMRMTQNRGVDLVLNSLAGDGLTASWKCMASFGRFVEIGKRDIDSHSRLDMFYFMKNVSFTAVDLFAMTKERPALVRESLAAALEVIAAGQAKTSYPVQPYPVSEIESAFRYMQSGKSIGKLVIEMRSEENVLTVLDRKPSLALDPNATYVIAGGFGGIARPTVQWMADRGALHLVLLSRSGPQSASARKLVEDLESRGVQVFAPQCDVTSTEALAPVLVEVAATMPPIKGCIQAAMVLRDTMLDRVSAFQMFLSSPPLGLVSSAVSTGYRTNARLVTVTHADWTQALRPKVDGTRALDQLMPAGLDFFVILSSVVGIHGSAGQSNYAAGGTYQDALAKRRVRRGERAVALDLGWMASFGVISESAFLTRAFEASGLLLPIGAAEYLALLEHCCRADNPRGRDVDACQVVVGMETPAGLRAKGADVAALLQRSTFRYLHAMGPGEGQDTDEGGGAVGDGVPQANAAKNWYVAFASARSAAEAEEVVVEGLVHKLSRALSMAPEDIDHLRPLHSYGVDSLLAVELRSWFAKEFKSDIAVFEIMGAANFGAIAATVKAKSKNTQVSRAEE</sequence>
<evidence type="ECO:0000256" key="4">
    <source>
        <dbReference type="ARBA" id="ARBA00022857"/>
    </source>
</evidence>
<dbReference type="InterPro" id="IPR016035">
    <property type="entry name" value="Acyl_Trfase/lysoPLipase"/>
</dbReference>
<dbReference type="Pfam" id="PF21089">
    <property type="entry name" value="PKS_DH_N"/>
    <property type="match status" value="1"/>
</dbReference>
<feature type="active site" description="Proton acceptor; for dehydratase activity" evidence="8">
    <location>
        <position position="734"/>
    </location>
</feature>
<dbReference type="PANTHER" id="PTHR43775">
    <property type="entry name" value="FATTY ACID SYNTHASE"/>
    <property type="match status" value="1"/>
</dbReference>
<dbReference type="SUPFAM" id="SSF55048">
    <property type="entry name" value="Probable ACP-binding domain of malonyl-CoA ACP transacylase"/>
    <property type="match status" value="1"/>
</dbReference>
<dbReference type="InterPro" id="IPR020843">
    <property type="entry name" value="ER"/>
</dbReference>
<accession>A0ABR1VDQ1</accession>
<organism evidence="13 14">
    <name type="scientific">Apiospora phragmitis</name>
    <dbReference type="NCBI Taxonomy" id="2905665"/>
    <lineage>
        <taxon>Eukaryota</taxon>
        <taxon>Fungi</taxon>
        <taxon>Dikarya</taxon>
        <taxon>Ascomycota</taxon>
        <taxon>Pezizomycotina</taxon>
        <taxon>Sordariomycetes</taxon>
        <taxon>Xylariomycetidae</taxon>
        <taxon>Amphisphaeriales</taxon>
        <taxon>Apiosporaceae</taxon>
        <taxon>Apiospora</taxon>
    </lineage>
</organism>
<keyword evidence="5" id="KW-0560">Oxidoreductase</keyword>
<dbReference type="InterPro" id="IPR049900">
    <property type="entry name" value="PKS_mFAS_DH"/>
</dbReference>
<keyword evidence="6" id="KW-0511">Multifunctional enzyme</keyword>
<dbReference type="InterPro" id="IPR036736">
    <property type="entry name" value="ACP-like_sf"/>
</dbReference>
<dbReference type="InterPro" id="IPR013217">
    <property type="entry name" value="Methyltransf_12"/>
</dbReference>
<dbReference type="SMART" id="SM00827">
    <property type="entry name" value="PKS_AT"/>
    <property type="match status" value="1"/>
</dbReference>
<evidence type="ECO:0000313" key="13">
    <source>
        <dbReference type="EMBL" id="KAK8069347.1"/>
    </source>
</evidence>
<feature type="active site" description="Proton donor; for dehydratase activity" evidence="8">
    <location>
        <position position="940"/>
    </location>
</feature>
<dbReference type="InterPro" id="IPR042104">
    <property type="entry name" value="PKS_dehydratase_sf"/>
</dbReference>
<dbReference type="SUPFAM" id="SSF51735">
    <property type="entry name" value="NAD(P)-binding Rossmann-fold domains"/>
    <property type="match status" value="2"/>
</dbReference>
<dbReference type="Pfam" id="PF23114">
    <property type="entry name" value="NAD-bd_HRPKS_sdrA"/>
    <property type="match status" value="1"/>
</dbReference>
<keyword evidence="2" id="KW-0597">Phosphoprotein</keyword>
<dbReference type="InterPro" id="IPR014030">
    <property type="entry name" value="Ketoacyl_synth_N"/>
</dbReference>
<dbReference type="InterPro" id="IPR016036">
    <property type="entry name" value="Malonyl_transacylase_ACP-bd"/>
</dbReference>
<dbReference type="Gene3D" id="3.90.180.10">
    <property type="entry name" value="Medium-chain alcohol dehydrogenases, catalytic domain"/>
    <property type="match status" value="1"/>
</dbReference>
<dbReference type="InterPro" id="IPR036291">
    <property type="entry name" value="NAD(P)-bd_dom_sf"/>
</dbReference>
<dbReference type="PANTHER" id="PTHR43775:SF29">
    <property type="entry name" value="ASPERFURANONE POLYKETIDE SYNTHASE AFOG-RELATED"/>
    <property type="match status" value="1"/>
</dbReference>
<evidence type="ECO:0000256" key="9">
    <source>
        <dbReference type="SAM" id="MobiDB-lite"/>
    </source>
</evidence>
<dbReference type="InterPro" id="IPR001227">
    <property type="entry name" value="Ac_transferase_dom_sf"/>
</dbReference>
<dbReference type="GeneID" id="92090435"/>
<dbReference type="Pfam" id="PF08240">
    <property type="entry name" value="ADH_N"/>
    <property type="match status" value="1"/>
</dbReference>
<dbReference type="Gene3D" id="3.40.366.10">
    <property type="entry name" value="Malonyl-Coenzyme A Acyl Carrier Protein, domain 2"/>
    <property type="match status" value="1"/>
</dbReference>
<dbReference type="CDD" id="cd05274">
    <property type="entry name" value="KR_FAS_SDR_x"/>
    <property type="match status" value="1"/>
</dbReference>
<dbReference type="CDD" id="cd05195">
    <property type="entry name" value="enoyl_red"/>
    <property type="match status" value="1"/>
</dbReference>
<dbReference type="Gene3D" id="3.40.47.10">
    <property type="match status" value="1"/>
</dbReference>
<keyword evidence="3" id="KW-0808">Transferase</keyword>
<dbReference type="InterPro" id="IPR049552">
    <property type="entry name" value="PKS_DH_N"/>
</dbReference>
<dbReference type="EMBL" id="JAQQWL010000006">
    <property type="protein sequence ID" value="KAK8069347.1"/>
    <property type="molecule type" value="Genomic_DNA"/>
</dbReference>
<dbReference type="RefSeq" id="XP_066716641.1">
    <property type="nucleotide sequence ID" value="XM_066857372.1"/>
</dbReference>
<dbReference type="InterPro" id="IPR029063">
    <property type="entry name" value="SAM-dependent_MTases_sf"/>
</dbReference>
<dbReference type="InterPro" id="IPR011032">
    <property type="entry name" value="GroES-like_sf"/>
</dbReference>
<dbReference type="Gene3D" id="3.40.50.720">
    <property type="entry name" value="NAD(P)-binding Rossmann-like Domain"/>
    <property type="match status" value="1"/>
</dbReference>
<comment type="caution">
    <text evidence="13">The sequence shown here is derived from an EMBL/GenBank/DDBJ whole genome shotgun (WGS) entry which is preliminary data.</text>
</comment>
<dbReference type="Proteomes" id="UP001480595">
    <property type="component" value="Unassembled WGS sequence"/>
</dbReference>
<dbReference type="CDD" id="cd00833">
    <property type="entry name" value="PKS"/>
    <property type="match status" value="1"/>
</dbReference>
<dbReference type="SMART" id="SM00823">
    <property type="entry name" value="PKS_PP"/>
    <property type="match status" value="1"/>
</dbReference>
<name>A0ABR1VDQ1_9PEZI</name>
<dbReference type="SUPFAM" id="SSF53901">
    <property type="entry name" value="Thiolase-like"/>
    <property type="match status" value="1"/>
</dbReference>
<evidence type="ECO:0000256" key="2">
    <source>
        <dbReference type="ARBA" id="ARBA00022553"/>
    </source>
</evidence>
<dbReference type="InterPro" id="IPR013154">
    <property type="entry name" value="ADH-like_N"/>
</dbReference>
<dbReference type="SUPFAM" id="SSF50129">
    <property type="entry name" value="GroES-like"/>
    <property type="match status" value="1"/>
</dbReference>
<dbReference type="Pfam" id="PF13602">
    <property type="entry name" value="ADH_zinc_N_2"/>
    <property type="match status" value="1"/>
</dbReference>
<proteinExistence type="predicted"/>
<reference evidence="13 14" key="1">
    <citation type="submission" date="2023-01" db="EMBL/GenBank/DDBJ databases">
        <title>Analysis of 21 Apiospora genomes using comparative genomics revels a genus with tremendous synthesis potential of carbohydrate active enzymes and secondary metabolites.</title>
        <authorList>
            <person name="Sorensen T."/>
        </authorList>
    </citation>
    <scope>NUCLEOTIDE SEQUENCE [LARGE SCALE GENOMIC DNA]</scope>
    <source>
        <strain evidence="13 14">CBS 135458</strain>
    </source>
</reference>
<feature type="region of interest" description="C-terminal hotdog fold" evidence="8">
    <location>
        <begin position="873"/>
        <end position="1029"/>
    </location>
</feature>
<evidence type="ECO:0000259" key="10">
    <source>
        <dbReference type="PROSITE" id="PS50075"/>
    </source>
</evidence>
<dbReference type="CDD" id="cd02440">
    <property type="entry name" value="AdoMet_MTases"/>
    <property type="match status" value="1"/>
</dbReference>
<evidence type="ECO:0000256" key="8">
    <source>
        <dbReference type="PROSITE-ProRule" id="PRU01363"/>
    </source>
</evidence>
<dbReference type="Gene3D" id="3.10.129.110">
    <property type="entry name" value="Polyketide synthase dehydratase"/>
    <property type="match status" value="1"/>
</dbReference>
<dbReference type="InterPro" id="IPR009081">
    <property type="entry name" value="PP-bd_ACP"/>
</dbReference>
<dbReference type="InterPro" id="IPR050091">
    <property type="entry name" value="PKS_NRPS_Biosynth_Enz"/>
</dbReference>
<evidence type="ECO:0000313" key="14">
    <source>
        <dbReference type="Proteomes" id="UP001480595"/>
    </source>
</evidence>
<dbReference type="PROSITE" id="PS50075">
    <property type="entry name" value="CARRIER"/>
    <property type="match status" value="1"/>
</dbReference>
<dbReference type="SUPFAM" id="SSF53335">
    <property type="entry name" value="S-adenosyl-L-methionine-dependent methyltransferases"/>
    <property type="match status" value="1"/>
</dbReference>
<dbReference type="InterPro" id="IPR057326">
    <property type="entry name" value="KR_dom"/>
</dbReference>
<dbReference type="Gene3D" id="1.10.1200.10">
    <property type="entry name" value="ACP-like"/>
    <property type="match status" value="1"/>
</dbReference>
<evidence type="ECO:0000256" key="3">
    <source>
        <dbReference type="ARBA" id="ARBA00022679"/>
    </source>
</evidence>
<dbReference type="InterPro" id="IPR006162">
    <property type="entry name" value="Ppantetheine_attach_site"/>
</dbReference>
<evidence type="ECO:0000256" key="6">
    <source>
        <dbReference type="ARBA" id="ARBA00023268"/>
    </source>
</evidence>
<dbReference type="Pfam" id="PF08242">
    <property type="entry name" value="Methyltransf_12"/>
    <property type="match status" value="1"/>
</dbReference>
<dbReference type="PROSITE" id="PS52019">
    <property type="entry name" value="PKS_MFAS_DH"/>
    <property type="match status" value="1"/>
</dbReference>
<dbReference type="InterPro" id="IPR014043">
    <property type="entry name" value="Acyl_transferase_dom"/>
</dbReference>
<dbReference type="InterPro" id="IPR056501">
    <property type="entry name" value="NAD-bd_HRPKS_sdrA"/>
</dbReference>
<evidence type="ECO:0000259" key="12">
    <source>
        <dbReference type="PROSITE" id="PS52019"/>
    </source>
</evidence>
<dbReference type="InterPro" id="IPR016039">
    <property type="entry name" value="Thiolase-like"/>
</dbReference>
<keyword evidence="14" id="KW-1185">Reference proteome</keyword>
<dbReference type="Pfam" id="PF23297">
    <property type="entry name" value="ACP_SdgA_C"/>
    <property type="match status" value="1"/>
</dbReference>
<dbReference type="Gene3D" id="3.40.50.150">
    <property type="entry name" value="Vaccinia Virus protein VP39"/>
    <property type="match status" value="1"/>
</dbReference>
<evidence type="ECO:0000256" key="1">
    <source>
        <dbReference type="ARBA" id="ARBA00022450"/>
    </source>
</evidence>
<dbReference type="PROSITE" id="PS52004">
    <property type="entry name" value="KS3_2"/>
    <property type="match status" value="1"/>
</dbReference>
<dbReference type="SMART" id="SM00826">
    <property type="entry name" value="PKS_DH"/>
    <property type="match status" value="1"/>
</dbReference>
<dbReference type="Pfam" id="PF14765">
    <property type="entry name" value="PS-DH"/>
    <property type="match status" value="1"/>
</dbReference>
<dbReference type="InterPro" id="IPR020807">
    <property type="entry name" value="PKS_DH"/>
</dbReference>
<evidence type="ECO:0000256" key="5">
    <source>
        <dbReference type="ARBA" id="ARBA00023002"/>
    </source>
</evidence>
<evidence type="ECO:0000256" key="7">
    <source>
        <dbReference type="ARBA" id="ARBA00023315"/>
    </source>
</evidence>
<dbReference type="SUPFAM" id="SSF47336">
    <property type="entry name" value="ACP-like"/>
    <property type="match status" value="1"/>
</dbReference>
<dbReference type="SMART" id="SM00822">
    <property type="entry name" value="PKS_KR"/>
    <property type="match status" value="1"/>
</dbReference>
<dbReference type="Gene3D" id="3.30.70.3290">
    <property type="match status" value="1"/>
</dbReference>
<keyword evidence="1" id="KW-0596">Phosphopantetheine</keyword>
<feature type="region of interest" description="N-terminal hotdog fold" evidence="8">
    <location>
        <begin position="702"/>
        <end position="842"/>
    </location>
</feature>
<dbReference type="Pfam" id="PF00698">
    <property type="entry name" value="Acyl_transf_1"/>
    <property type="match status" value="1"/>
</dbReference>
<dbReference type="InterPro" id="IPR013968">
    <property type="entry name" value="PKS_KR"/>
</dbReference>
<dbReference type="InterPro" id="IPR020841">
    <property type="entry name" value="PKS_Beta-ketoAc_synthase_dom"/>
</dbReference>
<keyword evidence="4" id="KW-0521">NADP</keyword>
<feature type="domain" description="PKS/mFAS DH" evidence="12">
    <location>
        <begin position="702"/>
        <end position="1029"/>
    </location>
</feature>
<protein>
    <recommendedName>
        <fullName evidence="15">Polyketide synthase</fullName>
    </recommendedName>
</protein>
<evidence type="ECO:0008006" key="15">
    <source>
        <dbReference type="Google" id="ProtNLM"/>
    </source>
</evidence>
<dbReference type="Pfam" id="PF00109">
    <property type="entry name" value="ketoacyl-synt"/>
    <property type="match status" value="1"/>
</dbReference>
<dbReference type="SMART" id="SM00829">
    <property type="entry name" value="PKS_ER"/>
    <property type="match status" value="1"/>
</dbReference>
<dbReference type="SUPFAM" id="SSF52151">
    <property type="entry name" value="FabD/lysophospholipase-like"/>
    <property type="match status" value="1"/>
</dbReference>
<dbReference type="PROSITE" id="PS00012">
    <property type="entry name" value="PHOSPHOPANTETHEINE"/>
    <property type="match status" value="1"/>
</dbReference>
<feature type="region of interest" description="Disordered" evidence="9">
    <location>
        <begin position="1"/>
        <end position="27"/>
    </location>
</feature>
<dbReference type="Pfam" id="PF08659">
    <property type="entry name" value="KR"/>
    <property type="match status" value="2"/>
</dbReference>
<gene>
    <name evidence="13" type="ORF">PG994_005963</name>
</gene>
<keyword evidence="7" id="KW-0012">Acyltransferase</keyword>
<dbReference type="InterPro" id="IPR020806">
    <property type="entry name" value="PKS_PP-bd"/>
</dbReference>
<dbReference type="SMART" id="SM00825">
    <property type="entry name" value="PKS_KS"/>
    <property type="match status" value="1"/>
</dbReference>
<feature type="domain" description="Carrier" evidence="10">
    <location>
        <begin position="2277"/>
        <end position="2354"/>
    </location>
</feature>
<dbReference type="InterPro" id="IPR049551">
    <property type="entry name" value="PKS_DH_C"/>
</dbReference>